<dbReference type="Proteomes" id="UP000471381">
    <property type="component" value="Unassembled WGS sequence"/>
</dbReference>
<feature type="transmembrane region" description="Helical" evidence="1">
    <location>
        <begin position="33"/>
        <end position="50"/>
    </location>
</feature>
<reference evidence="3 4" key="1">
    <citation type="submission" date="2020-01" db="EMBL/GenBank/DDBJ databases">
        <title>Genomes of bacteria type strains.</title>
        <authorList>
            <person name="Chen J."/>
            <person name="Zhu S."/>
            <person name="Yang J."/>
        </authorList>
    </citation>
    <scope>NUCLEOTIDE SEQUENCE [LARGE SCALE GENOMIC DNA]</scope>
    <source>
        <strain evidence="3 4">LMG 24078</strain>
    </source>
</reference>
<dbReference type="SMART" id="SM00460">
    <property type="entry name" value="TGc"/>
    <property type="match status" value="1"/>
</dbReference>
<dbReference type="SUPFAM" id="SSF54001">
    <property type="entry name" value="Cysteine proteinases"/>
    <property type="match status" value="1"/>
</dbReference>
<evidence type="ECO:0000256" key="1">
    <source>
        <dbReference type="SAM" id="Phobius"/>
    </source>
</evidence>
<evidence type="ECO:0000313" key="3">
    <source>
        <dbReference type="EMBL" id="NDW14999.1"/>
    </source>
</evidence>
<dbReference type="Gene3D" id="3.10.620.30">
    <property type="match status" value="1"/>
</dbReference>
<dbReference type="PANTHER" id="PTHR42736:SF1">
    <property type="entry name" value="PROTEIN-GLUTAMINE GAMMA-GLUTAMYLTRANSFERASE"/>
    <property type="match status" value="1"/>
</dbReference>
<dbReference type="PANTHER" id="PTHR42736">
    <property type="entry name" value="PROTEIN-GLUTAMINE GAMMA-GLUTAMYLTRANSFERASE"/>
    <property type="match status" value="1"/>
</dbReference>
<dbReference type="InterPro" id="IPR021878">
    <property type="entry name" value="TgpA_N"/>
</dbReference>
<organism evidence="3 4">
    <name type="scientific">Alteromonas genovensis</name>
    <dbReference type="NCBI Taxonomy" id="471225"/>
    <lineage>
        <taxon>Bacteria</taxon>
        <taxon>Pseudomonadati</taxon>
        <taxon>Pseudomonadota</taxon>
        <taxon>Gammaproteobacteria</taxon>
        <taxon>Alteromonadales</taxon>
        <taxon>Alteromonadaceae</taxon>
        <taxon>Alteromonas/Salinimonas group</taxon>
        <taxon>Alteromonas</taxon>
    </lineage>
</organism>
<keyword evidence="1" id="KW-1133">Transmembrane helix</keyword>
<dbReference type="Pfam" id="PF01841">
    <property type="entry name" value="Transglut_core"/>
    <property type="match status" value="1"/>
</dbReference>
<comment type="caution">
    <text evidence="3">The sequence shown here is derived from an EMBL/GenBank/DDBJ whole genome shotgun (WGS) entry which is preliminary data.</text>
</comment>
<proteinExistence type="predicted"/>
<evidence type="ECO:0000313" key="4">
    <source>
        <dbReference type="Proteomes" id="UP000471381"/>
    </source>
</evidence>
<dbReference type="InterPro" id="IPR002931">
    <property type="entry name" value="Transglutaminase-like"/>
</dbReference>
<keyword evidence="4" id="KW-1185">Reference proteome</keyword>
<protein>
    <submittedName>
        <fullName evidence="3">DUF3488 domain-containing protein</fullName>
    </submittedName>
</protein>
<feature type="transmembrane region" description="Helical" evidence="1">
    <location>
        <begin position="130"/>
        <end position="149"/>
    </location>
</feature>
<name>A0A6N9THI9_9ALTE</name>
<sequence>MIAFLKRQGAFFNPSHSTSRPLSSHSLMSSHKSTSYLMLAIAYGVLLFTLTDELMAWVIVLGMCALVVRVLVFLRSSQLPHSRTINLLAVLSLFALTWFGFSIGLLNSMINLLAVAFALKLILLDSKRDFHLLFCTSLFLIGCGFISALSMVAWVGYLGVLIFLLLALAYYHGPVTPFSSSAKFVATLVVQAIPIAALLFLVMPQLPPLWQMPTSKSQQTGLSDTVTPGDIASLAKSSDLAFTATFQSNDDIPLPQQRYWRALVMEDFNGKTWSISDRRKQAERQLSLLQKTPPLTQILTADTASTTAYEMIVEPTKQNWLFSLALSEPDNAKNTIFVNTQFDYTLRSSTPLMSKKSFYFTYVPSATIENAAGDFERQLNSLLPATTNEETRAWALALKQQHTTPTELANAIMNYFRLQGFTYTLEPNAMPVDAIDTFLFEEKAGFCAHYASAMTFALRAAGVPARMVTGYQGGEQLDDNVLQVRQYDAHAWVEALIDDKWQRFDPTSMVAPSRLSFGLEQALADFGEKRTSGLLGDLSEGALFMTLQNWMRQMDYQWSKWILGFDANKQKDLLEDLLGQITTKKMTAVFLSSLSIVGVILLVYFFPIKRQPNLPKHQRIYRNALALVEKRTGVNRHHLSPQQYLEQVDSYLTHDTKASLHSMTALFNESVYSAESDNLDKSHLTSMMKKHFDTVKKSIRQQNA</sequence>
<dbReference type="Pfam" id="PF11992">
    <property type="entry name" value="TgpA_N"/>
    <property type="match status" value="1"/>
</dbReference>
<dbReference type="InterPro" id="IPR038765">
    <property type="entry name" value="Papain-like_cys_pep_sf"/>
</dbReference>
<feature type="transmembrane region" description="Helical" evidence="1">
    <location>
        <begin position="154"/>
        <end position="172"/>
    </location>
</feature>
<feature type="transmembrane region" description="Helical" evidence="1">
    <location>
        <begin position="56"/>
        <end position="74"/>
    </location>
</feature>
<feature type="transmembrane region" description="Helical" evidence="1">
    <location>
        <begin position="184"/>
        <end position="203"/>
    </location>
</feature>
<dbReference type="AlphaFoldDB" id="A0A6N9THI9"/>
<evidence type="ECO:0000259" key="2">
    <source>
        <dbReference type="SMART" id="SM00460"/>
    </source>
</evidence>
<feature type="domain" description="Transglutaminase-like" evidence="2">
    <location>
        <begin position="439"/>
        <end position="508"/>
    </location>
</feature>
<feature type="transmembrane region" description="Helical" evidence="1">
    <location>
        <begin position="86"/>
        <end position="110"/>
    </location>
</feature>
<dbReference type="InterPro" id="IPR052901">
    <property type="entry name" value="Bact_TGase-like"/>
</dbReference>
<accession>A0A6N9THI9</accession>
<gene>
    <name evidence="3" type="ORF">GTQ48_05570</name>
</gene>
<feature type="transmembrane region" description="Helical" evidence="1">
    <location>
        <begin position="588"/>
        <end position="606"/>
    </location>
</feature>
<keyword evidence="1" id="KW-0472">Membrane</keyword>
<dbReference type="EMBL" id="JAAAWO010000003">
    <property type="protein sequence ID" value="NDW14999.1"/>
    <property type="molecule type" value="Genomic_DNA"/>
</dbReference>
<keyword evidence="1" id="KW-0812">Transmembrane</keyword>
<dbReference type="RefSeq" id="WP_163105554.1">
    <property type="nucleotide sequence ID" value="NZ_JAAAWO010000003.1"/>
</dbReference>